<dbReference type="eggNOG" id="KOG0118">
    <property type="taxonomic scope" value="Eukaryota"/>
</dbReference>
<reference evidence="2" key="1">
    <citation type="journal article" date="2011" name="Plant Physiol.">
        <title>Comprehensive sequence analysis of 24,783 barley full-length cDNAs derived from 12 clone libraries.</title>
        <authorList>
            <person name="Matsumoto T."/>
            <person name="Tanaka T."/>
            <person name="Sakai H."/>
            <person name="Amano N."/>
            <person name="Kanamori H."/>
            <person name="Kurita K."/>
            <person name="Kikuta A."/>
            <person name="Kamiya K."/>
            <person name="Yamamoto M."/>
            <person name="Ikawa H."/>
            <person name="Fujii N."/>
            <person name="Hori K."/>
            <person name="Itoh T."/>
            <person name="Sato K."/>
        </authorList>
    </citation>
    <scope>NUCLEOTIDE SEQUENCE</scope>
    <source>
        <tissue evidence="2">Flower</tissue>
    </source>
</reference>
<evidence type="ECO:0000259" key="1">
    <source>
        <dbReference type="Pfam" id="PF03478"/>
    </source>
</evidence>
<dbReference type="Gramene" id="HORVU.MOREX.r3.3HG0328390.1">
    <property type="protein sequence ID" value="HORVU.MOREX.r3.3HG0328390.1.CDS1"/>
    <property type="gene ID" value="HORVU.MOREX.r3.3HG0328390"/>
</dbReference>
<reference evidence="3" key="4">
    <citation type="submission" date="2022-01" db="UniProtKB">
        <authorList>
            <consortium name="EnsemblPlants"/>
        </authorList>
    </citation>
    <scope>IDENTIFICATION</scope>
    <source>
        <strain evidence="3">subsp. vulgare</strain>
    </source>
</reference>
<evidence type="ECO:0000313" key="4">
    <source>
        <dbReference type="Proteomes" id="UP000011116"/>
    </source>
</evidence>
<dbReference type="Gene3D" id="1.20.1280.50">
    <property type="match status" value="1"/>
</dbReference>
<gene>
    <name evidence="3" type="primary">LOC123441161</name>
</gene>
<reference evidence="3" key="3">
    <citation type="submission" date="2020-10" db="EMBL/GenBank/DDBJ databases">
        <authorList>
            <person name="Scholz U."/>
            <person name="Mascher M."/>
            <person name="Fiebig A."/>
        </authorList>
    </citation>
    <scope>NUCLEOTIDE SEQUENCE [LARGE SCALE GENOMIC DNA]</scope>
    <source>
        <strain evidence="3">cv. Morex</strain>
    </source>
</reference>
<proteinExistence type="evidence at transcript level"/>
<organism evidence="2">
    <name type="scientific">Hordeum vulgare subsp. vulgare</name>
    <name type="common">Domesticated barley</name>
    <dbReference type="NCBI Taxonomy" id="112509"/>
    <lineage>
        <taxon>Eukaryota</taxon>
        <taxon>Viridiplantae</taxon>
        <taxon>Streptophyta</taxon>
        <taxon>Embryophyta</taxon>
        <taxon>Tracheophyta</taxon>
        <taxon>Spermatophyta</taxon>
        <taxon>Magnoliopsida</taxon>
        <taxon>Liliopsida</taxon>
        <taxon>Poales</taxon>
        <taxon>Poaceae</taxon>
        <taxon>BOP clade</taxon>
        <taxon>Pooideae</taxon>
        <taxon>Triticodae</taxon>
        <taxon>Triticeae</taxon>
        <taxon>Hordeinae</taxon>
        <taxon>Hordeum</taxon>
    </lineage>
</organism>
<dbReference type="OrthoDB" id="694831at2759"/>
<dbReference type="Pfam" id="PF03478">
    <property type="entry name" value="Beta-prop_KIB1-4"/>
    <property type="match status" value="1"/>
</dbReference>
<feature type="domain" description="KIB1-4 beta-propeller" evidence="1">
    <location>
        <begin position="146"/>
        <end position="361"/>
    </location>
</feature>
<dbReference type="PANTHER" id="PTHR33110:SF129">
    <property type="entry name" value="DUF295 DOMAIN-CONTAINING PROTEIN"/>
    <property type="match status" value="1"/>
</dbReference>
<dbReference type="EMBL" id="AK376692">
    <property type="protein sequence ID" value="BAK07887.1"/>
    <property type="molecule type" value="mRNA"/>
</dbReference>
<sequence>MHRTWWPDLPPELLREVSTRLHVAADFVRFHAVCKPWRDSQGPSTTTGAGQLLPWLLAPSDKGDGCLNFRCVFSKTSYVAPPLKSGGTGKNTVAFADGTAVRYFTASGPTGRPTLDDPLAGGSPTHLLPALSPHGLGKNPNGIIYKDGAVLLFSKHDIIDTFTAEFRAALLRPGDAEWMFVHRTLELPSDGEFCVAYHNGKIHVSVEDSLICWHVVSVAEQSTAATNSDDVLVPRPWSMPRLRDGYLYEHSYVLESRGELLWASVHISMNYPVQGKNGVNDLVGALSMSVHTLEEVVAKGPEKLMWTTKDGRSLEDRVLFLGWPNSFAMDAAGLGLSGGFAYFSYYDDQGGRLPQERCGVFRYNLIDNTTEFVEWLPRGWDYNMFMWLLPQLTIAPVHQVPRSNNTCVGVLTPSLPLTLSVPRPLCCNTCSACSVGCLVAR</sequence>
<dbReference type="FunCoup" id="F2EKL5">
    <property type="interactions" value="127"/>
</dbReference>
<reference evidence="4" key="2">
    <citation type="journal article" date="2012" name="Nature">
        <title>A physical, genetic and functional sequence assembly of the barley genome.</title>
        <authorList>
            <consortium name="The International Barley Genome Sequencing Consortium"/>
            <person name="Mayer K.F."/>
            <person name="Waugh R."/>
            <person name="Brown J.W."/>
            <person name="Schulman A."/>
            <person name="Langridge P."/>
            <person name="Platzer M."/>
            <person name="Fincher G.B."/>
            <person name="Muehlbauer G.J."/>
            <person name="Sato K."/>
            <person name="Close T.J."/>
            <person name="Wise R.P."/>
            <person name="Stein N."/>
        </authorList>
    </citation>
    <scope>NUCLEOTIDE SEQUENCE [LARGE SCALE GENOMIC DNA]</scope>
    <source>
        <strain evidence="4">cv. Morex</strain>
    </source>
</reference>
<dbReference type="EnsemblPlants" id="HORVU.MOREX.r3.3HG0328390.1">
    <property type="protein sequence ID" value="HORVU.MOREX.r3.3HG0328390.1.CDS1"/>
    <property type="gene ID" value="HORVU.MOREX.r3.3HG0328390"/>
</dbReference>
<name>F2EKL5_HORVV</name>
<dbReference type="OMA" id="HILMHYP"/>
<keyword evidence="4" id="KW-1185">Reference proteome</keyword>
<dbReference type="STRING" id="112509.F2EKL5"/>
<accession>F2EKL5</accession>
<dbReference type="PANTHER" id="PTHR33110">
    <property type="entry name" value="F-BOX/KELCH-REPEAT PROTEIN-RELATED"/>
    <property type="match status" value="1"/>
</dbReference>
<protein>
    <submittedName>
        <fullName evidence="2">Predicted protein</fullName>
    </submittedName>
</protein>
<dbReference type="KEGG" id="hvg:123441161"/>
<dbReference type="Proteomes" id="UP000011116">
    <property type="component" value="Chromosome 3H"/>
</dbReference>
<dbReference type="AlphaFoldDB" id="F2EKL5"/>
<evidence type="ECO:0000313" key="2">
    <source>
        <dbReference type="EMBL" id="BAK07887.1"/>
    </source>
</evidence>
<dbReference type="HOGENOM" id="CLU_048043_0_0_1"/>
<dbReference type="GeneID" id="123441161"/>
<dbReference type="RefSeq" id="XP_044973599.1">
    <property type="nucleotide sequence ID" value="XM_045117664.1"/>
</dbReference>
<dbReference type="Gramene" id="HORVU.MOREX.r2.3HG0273540.1">
    <property type="protein sequence ID" value="HORVU.MOREX.r2.3HG0273540.1.CDS.1"/>
    <property type="gene ID" value="HORVU.MOREX.r2.3HG0273540"/>
</dbReference>
<evidence type="ECO:0000313" key="3">
    <source>
        <dbReference type="EnsemblPlants" id="HORVU.MOREX.r3.3HG0328390.1.CDS1"/>
    </source>
</evidence>
<dbReference type="InterPro" id="IPR005174">
    <property type="entry name" value="KIB1-4_b-propeller"/>
</dbReference>
<dbReference type="PaxDb" id="4513-MLOC_19532.1"/>